<keyword evidence="2" id="KW-1185">Reference proteome</keyword>
<name>A0A4Q0T973_9BACT</name>
<evidence type="ECO:0000313" key="1">
    <source>
        <dbReference type="EMBL" id="RXH58161.1"/>
    </source>
</evidence>
<reference evidence="2" key="2">
    <citation type="submission" date="2019-02" db="EMBL/GenBank/DDBJ databases">
        <title>Granulicella sibirica sp. nov., a psychrotolerant acidobacterium isolated from an organic soil layer in forested tundra, West Siberia.</title>
        <authorList>
            <person name="Oshkin I.Y."/>
            <person name="Kulichevskaya I.S."/>
            <person name="Rijpstra W.I.C."/>
            <person name="Sinninghe Damste J.S."/>
            <person name="Rakitin A.L."/>
            <person name="Ravin N.V."/>
            <person name="Dedysh S.N."/>
        </authorList>
    </citation>
    <scope>NUCLEOTIDE SEQUENCE [LARGE SCALE GENOMIC DNA]</scope>
    <source>
        <strain evidence="2">AF10</strain>
    </source>
</reference>
<comment type="caution">
    <text evidence="1">The sequence shown here is derived from an EMBL/GenBank/DDBJ whole genome shotgun (WGS) entry which is preliminary data.</text>
</comment>
<gene>
    <name evidence="1" type="ORF">GRAN_1471</name>
</gene>
<reference evidence="1 2" key="1">
    <citation type="submission" date="2018-11" db="EMBL/GenBank/DDBJ databases">
        <authorList>
            <person name="Mardanov A.V."/>
            <person name="Ravin N.V."/>
            <person name="Dedysh S.N."/>
        </authorList>
    </citation>
    <scope>NUCLEOTIDE SEQUENCE [LARGE SCALE GENOMIC DNA]</scope>
    <source>
        <strain evidence="1 2">AF10</strain>
    </source>
</reference>
<organism evidence="1 2">
    <name type="scientific">Granulicella sibirica</name>
    <dbReference type="NCBI Taxonomy" id="2479048"/>
    <lineage>
        <taxon>Bacteria</taxon>
        <taxon>Pseudomonadati</taxon>
        <taxon>Acidobacteriota</taxon>
        <taxon>Terriglobia</taxon>
        <taxon>Terriglobales</taxon>
        <taxon>Acidobacteriaceae</taxon>
        <taxon>Granulicella</taxon>
    </lineage>
</organism>
<dbReference type="EMBL" id="RDSM01000001">
    <property type="protein sequence ID" value="RXH58161.1"/>
    <property type="molecule type" value="Genomic_DNA"/>
</dbReference>
<accession>A0A4Q0T973</accession>
<sequence>MGESFYEPPYAVHLVSENASRTEPASFLAFFVCDHDAALSSDLSSATTPGEK</sequence>
<dbReference type="Proteomes" id="UP000289437">
    <property type="component" value="Unassembled WGS sequence"/>
</dbReference>
<protein>
    <submittedName>
        <fullName evidence="1">Uncharacterized protein</fullName>
    </submittedName>
</protein>
<evidence type="ECO:0000313" key="2">
    <source>
        <dbReference type="Proteomes" id="UP000289437"/>
    </source>
</evidence>
<dbReference type="AlphaFoldDB" id="A0A4Q0T973"/>
<proteinExistence type="predicted"/>